<dbReference type="PROSITE" id="PS51677">
    <property type="entry name" value="NODB"/>
    <property type="match status" value="1"/>
</dbReference>
<dbReference type="EMBL" id="JABBPN010000013">
    <property type="protein sequence ID" value="NMO96946.1"/>
    <property type="molecule type" value="Genomic_DNA"/>
</dbReference>
<dbReference type="InterPro" id="IPR050248">
    <property type="entry name" value="Polysacc_deacetylase_ArnD"/>
</dbReference>
<dbReference type="CDD" id="cd10917">
    <property type="entry name" value="CE4_NodB_like_6s_7s"/>
    <property type="match status" value="1"/>
</dbReference>
<feature type="domain" description="NodB homology" evidence="5">
    <location>
        <begin position="132"/>
        <end position="312"/>
    </location>
</feature>
<evidence type="ECO:0000256" key="3">
    <source>
        <dbReference type="SAM" id="MobiDB-lite"/>
    </source>
</evidence>
<dbReference type="PANTHER" id="PTHR10587:SF133">
    <property type="entry name" value="CHITIN DEACETYLASE 1-RELATED"/>
    <property type="match status" value="1"/>
</dbReference>
<accession>A0A848M8L1</accession>
<keyword evidence="1" id="KW-0479">Metal-binding</keyword>
<dbReference type="AlphaFoldDB" id="A0A848M8L1"/>
<protein>
    <submittedName>
        <fullName evidence="6">Polysaccharide deacetylase family protein</fullName>
    </submittedName>
</protein>
<dbReference type="Proteomes" id="UP000565468">
    <property type="component" value="Unassembled WGS sequence"/>
</dbReference>
<dbReference type="Gene3D" id="3.20.20.370">
    <property type="entry name" value="Glycoside hydrolase/deacetylase"/>
    <property type="match status" value="1"/>
</dbReference>
<dbReference type="Pfam" id="PF01522">
    <property type="entry name" value="Polysacc_deac_1"/>
    <property type="match status" value="1"/>
</dbReference>
<keyword evidence="2" id="KW-0378">Hydrolase</keyword>
<dbReference type="GO" id="GO:0005975">
    <property type="term" value="P:carbohydrate metabolic process"/>
    <property type="evidence" value="ECO:0007669"/>
    <property type="project" value="InterPro"/>
</dbReference>
<evidence type="ECO:0000313" key="6">
    <source>
        <dbReference type="EMBL" id="NMO96946.1"/>
    </source>
</evidence>
<dbReference type="PROSITE" id="PS51257">
    <property type="entry name" value="PROKAR_LIPOPROTEIN"/>
    <property type="match status" value="1"/>
</dbReference>
<evidence type="ECO:0000256" key="2">
    <source>
        <dbReference type="ARBA" id="ARBA00022801"/>
    </source>
</evidence>
<feature type="chain" id="PRO_5038854228" evidence="4">
    <location>
        <begin position="22"/>
        <end position="322"/>
    </location>
</feature>
<dbReference type="InterPro" id="IPR011330">
    <property type="entry name" value="Glyco_hydro/deAcase_b/a-brl"/>
</dbReference>
<dbReference type="GO" id="GO:0046872">
    <property type="term" value="F:metal ion binding"/>
    <property type="evidence" value="ECO:0007669"/>
    <property type="project" value="UniProtKB-KW"/>
</dbReference>
<feature type="signal peptide" evidence="4">
    <location>
        <begin position="1"/>
        <end position="21"/>
    </location>
</feature>
<evidence type="ECO:0000256" key="1">
    <source>
        <dbReference type="ARBA" id="ARBA00022723"/>
    </source>
</evidence>
<dbReference type="SUPFAM" id="SSF88713">
    <property type="entry name" value="Glycoside hydrolase/deacetylase"/>
    <property type="match status" value="1"/>
</dbReference>
<dbReference type="PANTHER" id="PTHR10587">
    <property type="entry name" value="GLYCOSYL TRANSFERASE-RELATED"/>
    <property type="match status" value="1"/>
</dbReference>
<proteinExistence type="predicted"/>
<dbReference type="InterPro" id="IPR002509">
    <property type="entry name" value="NODB_dom"/>
</dbReference>
<keyword evidence="4" id="KW-0732">Signal</keyword>
<feature type="compositionally biased region" description="Polar residues" evidence="3">
    <location>
        <begin position="20"/>
        <end position="43"/>
    </location>
</feature>
<feature type="region of interest" description="Disordered" evidence="3">
    <location>
        <begin position="20"/>
        <end position="110"/>
    </location>
</feature>
<evidence type="ECO:0000256" key="4">
    <source>
        <dbReference type="SAM" id="SignalP"/>
    </source>
</evidence>
<name>A0A848M8L1_PAELE</name>
<reference evidence="6 7" key="1">
    <citation type="submission" date="2020-04" db="EMBL/GenBank/DDBJ databases">
        <title>Paenibacillus algicola sp. nov., a novel marine bacterium producing alginate lyase.</title>
        <authorList>
            <person name="Huang H."/>
        </authorList>
    </citation>
    <scope>NUCLEOTIDE SEQUENCE [LARGE SCALE GENOMIC DNA]</scope>
    <source>
        <strain evidence="6 7">L7-75</strain>
    </source>
</reference>
<evidence type="ECO:0000259" key="5">
    <source>
        <dbReference type="PROSITE" id="PS51677"/>
    </source>
</evidence>
<dbReference type="GO" id="GO:0016020">
    <property type="term" value="C:membrane"/>
    <property type="evidence" value="ECO:0007669"/>
    <property type="project" value="TreeGrafter"/>
</dbReference>
<sequence length="322" mass="36145">MVIRKTAALLLAASLTLTACSQNDNPAPSEGQSPVQTDSSSGSVDKDGENAAEAPGEDQVEPEVNTSDPDPTKEEPSEPMEQKPEDEESKDDKTPASTSPPDDDTAQNEPVYRYYMNKVYNIVPSDKNTDNKVVLLTFDDGPKEEEMINEMIDILDKHEAKAIFFVNGYRAKQNPELLKLIHERDQIIGNHSWDHIDLRKENEDEVKKQIQDVQNLVKDITGETPRFFRPPFGSGGDTVKQTADEHDLLFMTWSNGSLDWDASTKNKPDAVINNVLEQLHPGSNILMHELPWTVDALDQLLTQLEKKGYSFVNPEEIEPDMR</sequence>
<evidence type="ECO:0000313" key="7">
    <source>
        <dbReference type="Proteomes" id="UP000565468"/>
    </source>
</evidence>
<keyword evidence="7" id="KW-1185">Reference proteome</keyword>
<organism evidence="6 7">
    <name type="scientific">Paenibacillus lemnae</name>
    <dbReference type="NCBI Taxonomy" id="1330551"/>
    <lineage>
        <taxon>Bacteria</taxon>
        <taxon>Bacillati</taxon>
        <taxon>Bacillota</taxon>
        <taxon>Bacilli</taxon>
        <taxon>Bacillales</taxon>
        <taxon>Paenibacillaceae</taxon>
        <taxon>Paenibacillus</taxon>
    </lineage>
</organism>
<comment type="caution">
    <text evidence="6">The sequence shown here is derived from an EMBL/GenBank/DDBJ whole genome shotgun (WGS) entry which is preliminary data.</text>
</comment>
<feature type="compositionally biased region" description="Basic and acidic residues" evidence="3">
    <location>
        <begin position="70"/>
        <end position="83"/>
    </location>
</feature>
<dbReference type="GO" id="GO:0016810">
    <property type="term" value="F:hydrolase activity, acting on carbon-nitrogen (but not peptide) bonds"/>
    <property type="evidence" value="ECO:0007669"/>
    <property type="project" value="InterPro"/>
</dbReference>
<gene>
    <name evidence="6" type="ORF">HII30_14365</name>
</gene>
<dbReference type="RefSeq" id="WP_169505732.1">
    <property type="nucleotide sequence ID" value="NZ_JABBPN010000013.1"/>
</dbReference>